<dbReference type="AlphaFoldDB" id="A0A2M4B0J3"/>
<organism evidence="1">
    <name type="scientific">Anopheles triannulatus</name>
    <dbReference type="NCBI Taxonomy" id="58253"/>
    <lineage>
        <taxon>Eukaryota</taxon>
        <taxon>Metazoa</taxon>
        <taxon>Ecdysozoa</taxon>
        <taxon>Arthropoda</taxon>
        <taxon>Hexapoda</taxon>
        <taxon>Insecta</taxon>
        <taxon>Pterygota</taxon>
        <taxon>Neoptera</taxon>
        <taxon>Endopterygota</taxon>
        <taxon>Diptera</taxon>
        <taxon>Nematocera</taxon>
        <taxon>Culicoidea</taxon>
        <taxon>Culicidae</taxon>
        <taxon>Anophelinae</taxon>
        <taxon>Anopheles</taxon>
    </lineage>
</organism>
<protein>
    <submittedName>
        <fullName evidence="1">Putative secreted protein</fullName>
    </submittedName>
</protein>
<accession>A0A2M4B0J3</accession>
<dbReference type="EMBL" id="GGFK01013226">
    <property type="protein sequence ID" value="MBW46547.1"/>
    <property type="molecule type" value="Transcribed_RNA"/>
</dbReference>
<evidence type="ECO:0000313" key="1">
    <source>
        <dbReference type="EMBL" id="MBW46547.1"/>
    </source>
</evidence>
<name>A0A2M4B0J3_9DIPT</name>
<reference evidence="1" key="1">
    <citation type="submission" date="2018-01" db="EMBL/GenBank/DDBJ databases">
        <title>An insight into the sialome of Amazonian anophelines.</title>
        <authorList>
            <person name="Ribeiro J.M."/>
            <person name="Scarpassa V."/>
            <person name="Calvo E."/>
        </authorList>
    </citation>
    <scope>NUCLEOTIDE SEQUENCE</scope>
    <source>
        <tissue evidence="1">Salivary glands</tissue>
    </source>
</reference>
<proteinExistence type="predicted"/>
<sequence>MVGRTMGMPFYRSISCMRTPSVRGLLLIAAIHCVTGVSLRSADLDEYYVDAIARAALDAKRIDGICVGCSV</sequence>